<dbReference type="InterPro" id="IPR000182">
    <property type="entry name" value="GNAT_dom"/>
</dbReference>
<dbReference type="GO" id="GO:0007064">
    <property type="term" value="P:mitotic sister chromatid cohesion"/>
    <property type="evidence" value="ECO:0007669"/>
    <property type="project" value="TreeGrafter"/>
</dbReference>
<dbReference type="SUPFAM" id="SSF55729">
    <property type="entry name" value="Acyl-CoA N-acyltransferases (Nat)"/>
    <property type="match status" value="1"/>
</dbReference>
<dbReference type="GO" id="GO:0016747">
    <property type="term" value="F:acyltransferase activity, transferring groups other than amino-acyl groups"/>
    <property type="evidence" value="ECO:0007669"/>
    <property type="project" value="InterPro"/>
</dbReference>
<keyword evidence="1" id="KW-0808">Transferase</keyword>
<dbReference type="Pfam" id="PF00583">
    <property type="entry name" value="Acetyltransf_1"/>
    <property type="match status" value="1"/>
</dbReference>
<dbReference type="Proteomes" id="UP000487649">
    <property type="component" value="Unassembled WGS sequence"/>
</dbReference>
<sequence>MITLKEITKDNFWDCIELTVSKDQEDFVTSNAISIAQSKVQPECIPLAIYHHDIMVGFVMYCLDVDDNEYWIYRFMIDEKYQNMGYGTQALEQVIERIKEDKTHHNIFVGAHRDGEVAINLYKNFGFEFNGQIFGHEHVMVLTY</sequence>
<dbReference type="RefSeq" id="WP_006784747.1">
    <property type="nucleotide sequence ID" value="NZ_CABJBH010000014.1"/>
</dbReference>
<accession>A0A173S0X7</accession>
<name>A0A173S0X7_9FIRM</name>
<dbReference type="PANTHER" id="PTHR42919:SF8">
    <property type="entry name" value="N-ALPHA-ACETYLTRANSFERASE 50"/>
    <property type="match status" value="1"/>
</dbReference>
<dbReference type="Gene3D" id="3.40.630.30">
    <property type="match status" value="1"/>
</dbReference>
<protein>
    <submittedName>
        <fullName evidence="3">GNAT family N-acetyltransferase</fullName>
    </submittedName>
</protein>
<comment type="caution">
    <text evidence="3">The sequence shown here is derived from an EMBL/GenBank/DDBJ whole genome shotgun (WGS) entry which is preliminary data.</text>
</comment>
<evidence type="ECO:0000256" key="2">
    <source>
        <dbReference type="ARBA" id="ARBA00023315"/>
    </source>
</evidence>
<dbReference type="AlphaFoldDB" id="A0A173S0X7"/>
<organism evidence="3 4">
    <name type="scientific">Turicibacter sanguinis</name>
    <dbReference type="NCBI Taxonomy" id="154288"/>
    <lineage>
        <taxon>Bacteria</taxon>
        <taxon>Bacillati</taxon>
        <taxon>Bacillota</taxon>
        <taxon>Erysipelotrichia</taxon>
        <taxon>Erysipelotrichales</taxon>
        <taxon>Turicibacteraceae</taxon>
        <taxon>Turicibacter</taxon>
    </lineage>
</organism>
<dbReference type="OrthoDB" id="9795206at2"/>
<evidence type="ECO:0000256" key="1">
    <source>
        <dbReference type="ARBA" id="ARBA00022679"/>
    </source>
</evidence>
<keyword evidence="2" id="KW-0012">Acyltransferase</keyword>
<reference evidence="3 4" key="1">
    <citation type="journal article" date="2019" name="Nat. Med.">
        <title>A library of human gut bacterial isolates paired with longitudinal multiomics data enables mechanistic microbiome research.</title>
        <authorList>
            <person name="Poyet M."/>
            <person name="Groussin M."/>
            <person name="Gibbons S.M."/>
            <person name="Avila-Pacheco J."/>
            <person name="Jiang X."/>
            <person name="Kearney S.M."/>
            <person name="Perrotta A.R."/>
            <person name="Berdy B."/>
            <person name="Zhao S."/>
            <person name="Lieberman T.D."/>
            <person name="Swanson P.K."/>
            <person name="Smith M."/>
            <person name="Roesemann S."/>
            <person name="Alexander J.E."/>
            <person name="Rich S.A."/>
            <person name="Livny J."/>
            <person name="Vlamakis H."/>
            <person name="Clish C."/>
            <person name="Bullock K."/>
            <person name="Deik A."/>
            <person name="Scott J."/>
            <person name="Pierce K.A."/>
            <person name="Xavier R.J."/>
            <person name="Alm E.J."/>
        </authorList>
    </citation>
    <scope>NUCLEOTIDE SEQUENCE [LARGE SCALE GENOMIC DNA]</scope>
    <source>
        <strain evidence="3 4">BIOML-A198</strain>
    </source>
</reference>
<evidence type="ECO:0000313" key="3">
    <source>
        <dbReference type="EMBL" id="MTK21146.1"/>
    </source>
</evidence>
<dbReference type="PANTHER" id="PTHR42919">
    <property type="entry name" value="N-ALPHA-ACETYLTRANSFERASE"/>
    <property type="match status" value="1"/>
</dbReference>
<gene>
    <name evidence="3" type="ORF">GMA92_06900</name>
</gene>
<dbReference type="CDD" id="cd04301">
    <property type="entry name" value="NAT_SF"/>
    <property type="match status" value="1"/>
</dbReference>
<proteinExistence type="predicted"/>
<dbReference type="GeneID" id="60058137"/>
<evidence type="ECO:0000313" key="4">
    <source>
        <dbReference type="Proteomes" id="UP000487649"/>
    </source>
</evidence>
<dbReference type="InterPro" id="IPR016181">
    <property type="entry name" value="Acyl_CoA_acyltransferase"/>
</dbReference>
<dbReference type="GO" id="GO:0031415">
    <property type="term" value="C:NatA complex"/>
    <property type="evidence" value="ECO:0007669"/>
    <property type="project" value="TreeGrafter"/>
</dbReference>
<dbReference type="InterPro" id="IPR051556">
    <property type="entry name" value="N-term/lysine_N-AcTrnsfr"/>
</dbReference>
<dbReference type="PROSITE" id="PS51186">
    <property type="entry name" value="GNAT"/>
    <property type="match status" value="1"/>
</dbReference>
<dbReference type="EMBL" id="WMQE01000012">
    <property type="protein sequence ID" value="MTK21146.1"/>
    <property type="molecule type" value="Genomic_DNA"/>
</dbReference>